<evidence type="ECO:0000256" key="10">
    <source>
        <dbReference type="ARBA" id="ARBA00023160"/>
    </source>
</evidence>
<dbReference type="FunFam" id="3.40.50.720:FF:000112">
    <property type="entry name" value="Enoyl-[acyl-carrier-protein] reductase 1, mitochondrial"/>
    <property type="match status" value="1"/>
</dbReference>
<evidence type="ECO:0000313" key="15">
    <source>
        <dbReference type="Proteomes" id="UP001362899"/>
    </source>
</evidence>
<comment type="similarity">
    <text evidence="2">Belongs to the zinc-containing alcohol dehydrogenase family. Quinone oxidoreductase subfamily.</text>
</comment>
<comment type="catalytic activity">
    <reaction evidence="12">
        <text>a 2,3-saturated acyl-[ACP] + NADP(+) = a (2E)-enoyl-[ACP] + NADPH + H(+)</text>
        <dbReference type="Rhea" id="RHEA:22564"/>
        <dbReference type="Rhea" id="RHEA-COMP:9925"/>
        <dbReference type="Rhea" id="RHEA-COMP:9926"/>
        <dbReference type="ChEBI" id="CHEBI:15378"/>
        <dbReference type="ChEBI" id="CHEBI:57783"/>
        <dbReference type="ChEBI" id="CHEBI:58349"/>
        <dbReference type="ChEBI" id="CHEBI:78784"/>
        <dbReference type="ChEBI" id="CHEBI:78785"/>
        <dbReference type="EC" id="1.3.1.104"/>
    </reaction>
</comment>
<dbReference type="PANTHER" id="PTHR43981:SF2">
    <property type="entry name" value="ENOYL-[ACYL-CARRIER-PROTEIN] REDUCTASE, MITOCHONDRIAL"/>
    <property type="match status" value="1"/>
</dbReference>
<dbReference type="EMBL" id="BTGC01000003">
    <property type="protein sequence ID" value="GMM50183.1"/>
    <property type="molecule type" value="Genomic_DNA"/>
</dbReference>
<dbReference type="GO" id="GO:0005739">
    <property type="term" value="C:mitochondrion"/>
    <property type="evidence" value="ECO:0007669"/>
    <property type="project" value="UniProtKB-SubCell"/>
</dbReference>
<accession>A0AAV5RGD2</accession>
<evidence type="ECO:0000256" key="12">
    <source>
        <dbReference type="ARBA" id="ARBA00048843"/>
    </source>
</evidence>
<organism evidence="14 15">
    <name type="scientific">Starmerella bacillaris</name>
    <name type="common">Yeast</name>
    <name type="synonym">Candida zemplinina</name>
    <dbReference type="NCBI Taxonomy" id="1247836"/>
    <lineage>
        <taxon>Eukaryota</taxon>
        <taxon>Fungi</taxon>
        <taxon>Dikarya</taxon>
        <taxon>Ascomycota</taxon>
        <taxon>Saccharomycotina</taxon>
        <taxon>Dipodascomycetes</taxon>
        <taxon>Dipodascales</taxon>
        <taxon>Trichomonascaceae</taxon>
        <taxon>Starmerella</taxon>
    </lineage>
</organism>
<evidence type="ECO:0000256" key="2">
    <source>
        <dbReference type="ARBA" id="ARBA00010371"/>
    </source>
</evidence>
<evidence type="ECO:0000256" key="6">
    <source>
        <dbReference type="ARBA" id="ARBA00022946"/>
    </source>
</evidence>
<dbReference type="InterPro" id="IPR020843">
    <property type="entry name" value="ER"/>
</dbReference>
<reference evidence="14 15" key="1">
    <citation type="journal article" date="2023" name="Elife">
        <title>Identification of key yeast species and microbe-microbe interactions impacting larval growth of Drosophila in the wild.</title>
        <authorList>
            <person name="Mure A."/>
            <person name="Sugiura Y."/>
            <person name="Maeda R."/>
            <person name="Honda K."/>
            <person name="Sakurai N."/>
            <person name="Takahashi Y."/>
            <person name="Watada M."/>
            <person name="Katoh T."/>
            <person name="Gotoh A."/>
            <person name="Gotoh Y."/>
            <person name="Taniguchi I."/>
            <person name="Nakamura K."/>
            <person name="Hayashi T."/>
            <person name="Katayama T."/>
            <person name="Uemura T."/>
            <person name="Hattori Y."/>
        </authorList>
    </citation>
    <scope>NUCLEOTIDE SEQUENCE [LARGE SCALE GENOMIC DNA]</scope>
    <source>
        <strain evidence="14 15">SB-73</strain>
    </source>
</reference>
<dbReference type="InterPro" id="IPR013149">
    <property type="entry name" value="ADH-like_C"/>
</dbReference>
<keyword evidence="9" id="KW-0496">Mitochondrion</keyword>
<dbReference type="GO" id="GO:0141148">
    <property type="term" value="F:enoyl-[acyl-carrier-protein] reductase (NADPH) activity"/>
    <property type="evidence" value="ECO:0007669"/>
    <property type="project" value="UniProtKB-EC"/>
</dbReference>
<dbReference type="AlphaFoldDB" id="A0AAV5RGD2"/>
<feature type="domain" description="Enoyl reductase (ER)" evidence="13">
    <location>
        <begin position="21"/>
        <end position="360"/>
    </location>
</feature>
<dbReference type="Gene3D" id="3.90.180.10">
    <property type="entry name" value="Medium-chain alcohol dehydrogenases, catalytic domain"/>
    <property type="match status" value="1"/>
</dbReference>
<keyword evidence="4" id="KW-0276">Fatty acid metabolism</keyword>
<keyword evidence="7" id="KW-0560">Oxidoreductase</keyword>
<evidence type="ECO:0000256" key="8">
    <source>
        <dbReference type="ARBA" id="ARBA00023098"/>
    </source>
</evidence>
<evidence type="ECO:0000259" key="13">
    <source>
        <dbReference type="SMART" id="SM00829"/>
    </source>
</evidence>
<evidence type="ECO:0000256" key="9">
    <source>
        <dbReference type="ARBA" id="ARBA00023128"/>
    </source>
</evidence>
<evidence type="ECO:0000256" key="1">
    <source>
        <dbReference type="ARBA" id="ARBA00004173"/>
    </source>
</evidence>
<keyword evidence="6" id="KW-0809">Transit peptide</keyword>
<dbReference type="Pfam" id="PF00107">
    <property type="entry name" value="ADH_zinc_N"/>
    <property type="match status" value="1"/>
</dbReference>
<keyword evidence="3" id="KW-0444">Lipid biosynthesis</keyword>
<dbReference type="SUPFAM" id="SSF50129">
    <property type="entry name" value="GroES-like"/>
    <property type="match status" value="1"/>
</dbReference>
<keyword evidence="5" id="KW-0521">NADP</keyword>
<comment type="subcellular location">
    <subcellularLocation>
        <location evidence="1">Mitochondrion</location>
    </subcellularLocation>
</comment>
<dbReference type="CDD" id="cd08290">
    <property type="entry name" value="ETR"/>
    <property type="match status" value="1"/>
</dbReference>
<evidence type="ECO:0000256" key="11">
    <source>
        <dbReference type="ARBA" id="ARBA00038963"/>
    </source>
</evidence>
<evidence type="ECO:0000256" key="5">
    <source>
        <dbReference type="ARBA" id="ARBA00022857"/>
    </source>
</evidence>
<evidence type="ECO:0000256" key="7">
    <source>
        <dbReference type="ARBA" id="ARBA00023002"/>
    </source>
</evidence>
<keyword evidence="10" id="KW-0275">Fatty acid biosynthesis</keyword>
<dbReference type="Gene3D" id="3.40.50.720">
    <property type="entry name" value="NAD(P)-binding Rossmann-like Domain"/>
    <property type="match status" value="1"/>
</dbReference>
<keyword evidence="8" id="KW-0443">Lipid metabolism</keyword>
<dbReference type="EC" id="1.3.1.104" evidence="11"/>
<comment type="caution">
    <text evidence="14">The sequence shown here is derived from an EMBL/GenBank/DDBJ whole genome shotgun (WGS) entry which is preliminary data.</text>
</comment>
<dbReference type="InterPro" id="IPR011032">
    <property type="entry name" value="GroES-like_sf"/>
</dbReference>
<protein>
    <recommendedName>
        <fullName evidence="11">enoyl-[acyl-carrier-protein] reductase</fullName>
        <ecNumber evidence="11">1.3.1.104</ecNumber>
    </recommendedName>
</protein>
<dbReference type="InterPro" id="IPR051034">
    <property type="entry name" value="Mito_Enoyl-ACP_Reductase"/>
</dbReference>
<dbReference type="GO" id="GO:0006633">
    <property type="term" value="P:fatty acid biosynthetic process"/>
    <property type="evidence" value="ECO:0007669"/>
    <property type="project" value="UniProtKB-KW"/>
</dbReference>
<dbReference type="SUPFAM" id="SSF51735">
    <property type="entry name" value="NAD(P)-binding Rossmann-fold domains"/>
    <property type="match status" value="1"/>
</dbReference>
<dbReference type="PANTHER" id="PTHR43981">
    <property type="entry name" value="ENOYL-[ACYL-CARRIER-PROTEIN] REDUCTASE, MITOCHONDRIAL"/>
    <property type="match status" value="1"/>
</dbReference>
<dbReference type="Proteomes" id="UP001362899">
    <property type="component" value="Unassembled WGS sequence"/>
</dbReference>
<keyword evidence="15" id="KW-1185">Reference proteome</keyword>
<gene>
    <name evidence="14" type="ORF">DASB73_011410</name>
</gene>
<sequence length="363" mass="39381">MQHSSVISSHKAVTITFSNYGLPNKVLQAVEYELPQPGLGEVTLKLIAAPINPADLNQIEGTFASKPEFSKRFGCSEAVAVPGNEGVFEVIALGKADSNELSLGDWVIPKTASFGTWATFKNAKVCDLISLGKPNGLTPLQAATIAVNPLAAYRMLKDFVELERGDWFIVNGGNSGVCRLSVQLAKLWGVKSISVIRDDGNLGEVKQELHALGADHVITEEQLAGSSIERDVNEWTQGKMCKLALNSVGGKSSANIACQLADKGTIVTYGDMSKKPVEIPASLYIYKDIVSRGFWVTKWKKDNPKDFEQLIQSVAAMFREKKLKLTAVASVDLLDVEKVRSDELLSLFKSSIAKKGKNVIVVK</sequence>
<evidence type="ECO:0000256" key="4">
    <source>
        <dbReference type="ARBA" id="ARBA00022832"/>
    </source>
</evidence>
<evidence type="ECO:0000256" key="3">
    <source>
        <dbReference type="ARBA" id="ARBA00022516"/>
    </source>
</evidence>
<dbReference type="SMART" id="SM00829">
    <property type="entry name" value="PKS_ER"/>
    <property type="match status" value="1"/>
</dbReference>
<proteinExistence type="inferred from homology"/>
<evidence type="ECO:0000313" key="14">
    <source>
        <dbReference type="EMBL" id="GMM50183.1"/>
    </source>
</evidence>
<dbReference type="InterPro" id="IPR036291">
    <property type="entry name" value="NAD(P)-bd_dom_sf"/>
</dbReference>
<name>A0AAV5RGD2_STABA</name>